<evidence type="ECO:0000256" key="1">
    <source>
        <dbReference type="ARBA" id="ARBA00001946"/>
    </source>
</evidence>
<dbReference type="PROSITE" id="PS51462">
    <property type="entry name" value="NUDIX"/>
    <property type="match status" value="1"/>
</dbReference>
<dbReference type="OrthoDB" id="511483at2"/>
<dbReference type="PANTHER" id="PTHR43046">
    <property type="entry name" value="GDP-MANNOSE MANNOSYL HYDROLASE"/>
    <property type="match status" value="1"/>
</dbReference>
<gene>
    <name evidence="5" type="ORF">EDD76_1253</name>
</gene>
<proteinExistence type="inferred from homology"/>
<evidence type="ECO:0000256" key="3">
    <source>
        <dbReference type="RuleBase" id="RU003476"/>
    </source>
</evidence>
<evidence type="ECO:0000256" key="2">
    <source>
        <dbReference type="ARBA" id="ARBA00022801"/>
    </source>
</evidence>
<dbReference type="PRINTS" id="PR00502">
    <property type="entry name" value="NUDIXFAMILY"/>
</dbReference>
<dbReference type="PANTHER" id="PTHR43046:SF15">
    <property type="entry name" value="MUTT_NUDIX FAMILY PROTEIN"/>
    <property type="match status" value="1"/>
</dbReference>
<evidence type="ECO:0000313" key="5">
    <source>
        <dbReference type="EMBL" id="TCL53809.1"/>
    </source>
</evidence>
<dbReference type="AlphaFoldDB" id="A0A4R1QJH1"/>
<comment type="similarity">
    <text evidence="3">Belongs to the Nudix hydrolase family.</text>
</comment>
<keyword evidence="2 3" id="KW-0378">Hydrolase</keyword>
<dbReference type="PROSITE" id="PS00893">
    <property type="entry name" value="NUDIX_BOX"/>
    <property type="match status" value="1"/>
</dbReference>
<organism evidence="5 6">
    <name type="scientific">Kineothrix alysoides</name>
    <dbReference type="NCBI Taxonomy" id="1469948"/>
    <lineage>
        <taxon>Bacteria</taxon>
        <taxon>Bacillati</taxon>
        <taxon>Bacillota</taxon>
        <taxon>Clostridia</taxon>
        <taxon>Lachnospirales</taxon>
        <taxon>Lachnospiraceae</taxon>
        <taxon>Kineothrix</taxon>
    </lineage>
</organism>
<dbReference type="Gene3D" id="3.90.79.10">
    <property type="entry name" value="Nucleoside Triphosphate Pyrophosphohydrolase"/>
    <property type="match status" value="1"/>
</dbReference>
<protein>
    <submittedName>
        <fullName evidence="5">ADP-ribose pyrophosphatase YjhB (NUDIX family)</fullName>
    </submittedName>
</protein>
<feature type="domain" description="Nudix hydrolase" evidence="4">
    <location>
        <begin position="18"/>
        <end position="152"/>
    </location>
</feature>
<dbReference type="STRING" id="1469948.GCA_000732725_01703"/>
<name>A0A4R1QJH1_9FIRM</name>
<evidence type="ECO:0000259" key="4">
    <source>
        <dbReference type="PROSITE" id="PS51462"/>
    </source>
</evidence>
<dbReference type="InterPro" id="IPR020084">
    <property type="entry name" value="NUDIX_hydrolase_CS"/>
</dbReference>
<comment type="caution">
    <text evidence="5">The sequence shown here is derived from an EMBL/GenBank/DDBJ whole genome shotgun (WGS) entry which is preliminary data.</text>
</comment>
<dbReference type="InterPro" id="IPR015797">
    <property type="entry name" value="NUDIX_hydrolase-like_dom_sf"/>
</dbReference>
<dbReference type="RefSeq" id="WP_051869348.1">
    <property type="nucleotide sequence ID" value="NZ_JPNB01000001.1"/>
</dbReference>
<dbReference type="InterPro" id="IPR020476">
    <property type="entry name" value="Nudix_hydrolase"/>
</dbReference>
<dbReference type="CDD" id="cd02883">
    <property type="entry name" value="NUDIX_Hydrolase"/>
    <property type="match status" value="1"/>
</dbReference>
<reference evidence="5 6" key="1">
    <citation type="submission" date="2019-03" db="EMBL/GenBank/DDBJ databases">
        <title>Genomic Encyclopedia of Type Strains, Phase IV (KMG-IV): sequencing the most valuable type-strain genomes for metagenomic binning, comparative biology and taxonomic classification.</title>
        <authorList>
            <person name="Goeker M."/>
        </authorList>
    </citation>
    <scope>NUCLEOTIDE SEQUENCE [LARGE SCALE GENOMIC DNA]</scope>
    <source>
        <strain evidence="5 6">DSM 100556</strain>
    </source>
</reference>
<comment type="cofactor">
    <cofactor evidence="1">
        <name>Mg(2+)</name>
        <dbReference type="ChEBI" id="CHEBI:18420"/>
    </cofactor>
</comment>
<sequence length="166" mass="19337">MKELTIDLHDYLEGGSVFKRTAVRGVIQEKGKYLLIHSKYGDHKFPGGGMEKGESLEQTLLREVQEETGYSVKKESISEGILVHEKRKGAIDDLMEMDSYYFFCDVEEAVGKRNLDDYEAEYDYKVSWMTLEEAIANNESVENYENIPWIKREIMVMKKLLEMENM</sequence>
<dbReference type="EMBL" id="SLUO01000025">
    <property type="protein sequence ID" value="TCL53809.1"/>
    <property type="molecule type" value="Genomic_DNA"/>
</dbReference>
<dbReference type="SUPFAM" id="SSF55811">
    <property type="entry name" value="Nudix"/>
    <property type="match status" value="1"/>
</dbReference>
<dbReference type="Pfam" id="PF00293">
    <property type="entry name" value="NUDIX"/>
    <property type="match status" value="1"/>
</dbReference>
<accession>A0A4R1QJH1</accession>
<dbReference type="GO" id="GO:0016787">
    <property type="term" value="F:hydrolase activity"/>
    <property type="evidence" value="ECO:0007669"/>
    <property type="project" value="UniProtKB-KW"/>
</dbReference>
<dbReference type="Proteomes" id="UP000295718">
    <property type="component" value="Unassembled WGS sequence"/>
</dbReference>
<evidence type="ECO:0000313" key="6">
    <source>
        <dbReference type="Proteomes" id="UP000295718"/>
    </source>
</evidence>
<keyword evidence="6" id="KW-1185">Reference proteome</keyword>
<dbReference type="InterPro" id="IPR000086">
    <property type="entry name" value="NUDIX_hydrolase_dom"/>
</dbReference>